<dbReference type="GO" id="GO:0046872">
    <property type="term" value="F:metal ion binding"/>
    <property type="evidence" value="ECO:0007669"/>
    <property type="project" value="UniProtKB-KW"/>
</dbReference>
<keyword evidence="3" id="KW-1015">Disulfide bond</keyword>
<keyword evidence="2" id="KW-0479">Metal-binding</keyword>
<dbReference type="InParanoid" id="W0RAX7"/>
<dbReference type="Gene3D" id="3.40.30.10">
    <property type="entry name" value="Glutaredoxin"/>
    <property type="match status" value="1"/>
</dbReference>
<feature type="chain" id="PRO_5004794007" evidence="4">
    <location>
        <begin position="30"/>
        <end position="194"/>
    </location>
</feature>
<feature type="signal peptide" evidence="4">
    <location>
        <begin position="1"/>
        <end position="29"/>
    </location>
</feature>
<keyword evidence="6" id="KW-1185">Reference proteome</keyword>
<proteinExistence type="inferred from homology"/>
<dbReference type="InterPro" id="IPR003782">
    <property type="entry name" value="SCO1/SenC"/>
</dbReference>
<dbReference type="AlphaFoldDB" id="W0RAX7"/>
<evidence type="ECO:0000313" key="6">
    <source>
        <dbReference type="Proteomes" id="UP000019151"/>
    </source>
</evidence>
<dbReference type="PANTHER" id="PTHR12151:SF25">
    <property type="entry name" value="LINALOOL DEHYDRATASE_ISOMERASE DOMAIN-CONTAINING PROTEIN"/>
    <property type="match status" value="1"/>
</dbReference>
<sequence length="194" mass="20616">MALAMTPRLALLIAAALSGAAACTRPERAAPRAPVESVDAYSVYDLGSTWRDQRGAERTLASLRGRPQAVAMVYTHCTSTCPLIIGELRRIAASTTAGIVLVSLDPERDTAGRLAAYAAEHDLDASRWTLLSGSDGDVRDLAATLGVRYRRLSAEELAHSNAITLLDADGAVVHQQATLAGTPETIRLARRLAR</sequence>
<feature type="binding site" evidence="2">
    <location>
        <position position="159"/>
    </location>
    <ligand>
        <name>Cu cation</name>
        <dbReference type="ChEBI" id="CHEBI:23378"/>
    </ligand>
</feature>
<evidence type="ECO:0000256" key="3">
    <source>
        <dbReference type="PIRSR" id="PIRSR603782-2"/>
    </source>
</evidence>
<dbReference type="HOGENOM" id="CLU_050131_4_1_0"/>
<keyword evidence="4" id="KW-0732">Signal</keyword>
<keyword evidence="2" id="KW-0186">Copper</keyword>
<feature type="binding site" evidence="2">
    <location>
        <position position="81"/>
    </location>
    <ligand>
        <name>Cu cation</name>
        <dbReference type="ChEBI" id="CHEBI:23378"/>
    </ligand>
</feature>
<reference evidence="5 6" key="1">
    <citation type="journal article" date="2014" name="Genome Announc.">
        <title>Genome Sequence and Methylome of Soil Bacterium Gemmatirosa kalamazoonensis KBS708T, a Member of the Rarely Cultivated Gemmatimonadetes Phylum.</title>
        <authorList>
            <person name="Debruyn J.M."/>
            <person name="Radosevich M."/>
            <person name="Wommack K.E."/>
            <person name="Polson S.W."/>
            <person name="Hauser L.J."/>
            <person name="Fawaz M.N."/>
            <person name="Korlach J."/>
            <person name="Tsai Y.C."/>
        </authorList>
    </citation>
    <scope>NUCLEOTIDE SEQUENCE [LARGE SCALE GENOMIC DNA]</scope>
    <source>
        <strain evidence="5 6">KBS708</strain>
    </source>
</reference>
<feature type="binding site" evidence="2">
    <location>
        <position position="77"/>
    </location>
    <ligand>
        <name>Cu cation</name>
        <dbReference type="ChEBI" id="CHEBI:23378"/>
    </ligand>
</feature>
<dbReference type="Proteomes" id="UP000019151">
    <property type="component" value="Chromosome"/>
</dbReference>
<dbReference type="PANTHER" id="PTHR12151">
    <property type="entry name" value="ELECTRON TRANSPORT PROTIN SCO1/SENC FAMILY MEMBER"/>
    <property type="match status" value="1"/>
</dbReference>
<comment type="similarity">
    <text evidence="1">Belongs to the SCO1/2 family.</text>
</comment>
<dbReference type="KEGG" id="gba:J421_0404"/>
<evidence type="ECO:0000256" key="2">
    <source>
        <dbReference type="PIRSR" id="PIRSR603782-1"/>
    </source>
</evidence>
<dbReference type="Pfam" id="PF02630">
    <property type="entry name" value="SCO1-SenC"/>
    <property type="match status" value="1"/>
</dbReference>
<name>W0RAX7_9BACT</name>
<dbReference type="FunCoup" id="W0RAX7">
    <property type="interactions" value="106"/>
</dbReference>
<accession>W0RAX7</accession>
<dbReference type="EMBL" id="CP007128">
    <property type="protein sequence ID" value="AHG87941.1"/>
    <property type="molecule type" value="Genomic_DNA"/>
</dbReference>
<feature type="disulfide bond" description="Redox-active" evidence="3">
    <location>
        <begin position="77"/>
        <end position="81"/>
    </location>
</feature>
<evidence type="ECO:0000256" key="1">
    <source>
        <dbReference type="ARBA" id="ARBA00010996"/>
    </source>
</evidence>
<protein>
    <submittedName>
        <fullName evidence="5">Electron transport protein SCO1/SenC</fullName>
    </submittedName>
</protein>
<dbReference type="eggNOG" id="COG1999">
    <property type="taxonomic scope" value="Bacteria"/>
</dbReference>
<dbReference type="STRING" id="861299.J421_0404"/>
<dbReference type="SUPFAM" id="SSF52833">
    <property type="entry name" value="Thioredoxin-like"/>
    <property type="match status" value="1"/>
</dbReference>
<dbReference type="InterPro" id="IPR036249">
    <property type="entry name" value="Thioredoxin-like_sf"/>
</dbReference>
<evidence type="ECO:0000313" key="5">
    <source>
        <dbReference type="EMBL" id="AHG87941.1"/>
    </source>
</evidence>
<dbReference type="CDD" id="cd02968">
    <property type="entry name" value="SCO"/>
    <property type="match status" value="1"/>
</dbReference>
<evidence type="ECO:0000256" key="4">
    <source>
        <dbReference type="SAM" id="SignalP"/>
    </source>
</evidence>
<gene>
    <name evidence="5" type="ORF">J421_0404</name>
</gene>
<organism evidence="5 6">
    <name type="scientific">Gemmatirosa kalamazoonensis</name>
    <dbReference type="NCBI Taxonomy" id="861299"/>
    <lineage>
        <taxon>Bacteria</taxon>
        <taxon>Pseudomonadati</taxon>
        <taxon>Gemmatimonadota</taxon>
        <taxon>Gemmatimonadia</taxon>
        <taxon>Gemmatimonadales</taxon>
        <taxon>Gemmatimonadaceae</taxon>
        <taxon>Gemmatirosa</taxon>
    </lineage>
</organism>